<feature type="chain" id="PRO_5043687486" evidence="1">
    <location>
        <begin position="21"/>
        <end position="257"/>
    </location>
</feature>
<dbReference type="AlphaFoldDB" id="A0AAV9W7B1"/>
<comment type="caution">
    <text evidence="2">The sequence shown here is derived from an EMBL/GenBank/DDBJ whole genome shotgun (WGS) entry which is preliminary data.</text>
</comment>
<proteinExistence type="predicted"/>
<sequence>MLRKILLCTTLLLTPLLTSAHIPYLDTYNLYNSYSSAFKFPDNVQSRALCTTTRCPPVYFLPPSNSTNSTGNGFKRPRWSGQSWSKVYLSAGENLHFEFGVPHIPALEFPSFRPTVYLLSKCPPSPHAFGHPEPQYLEYPNNQLDISRRYRLKGLRFQLSDPGWQGRRFYERRIGATFLRYLNYRVPVECSGDVYIVVDGGSERRIAEFYVAVGTREGPIGGDTQGVAGETEIKAWANGEEPGIGTYCQRRGIWEKE</sequence>
<dbReference type="Proteomes" id="UP001370758">
    <property type="component" value="Unassembled WGS sequence"/>
</dbReference>
<evidence type="ECO:0000313" key="2">
    <source>
        <dbReference type="EMBL" id="KAK6502784.1"/>
    </source>
</evidence>
<reference evidence="2 3" key="1">
    <citation type="submission" date="2023-08" db="EMBL/GenBank/DDBJ databases">
        <authorList>
            <person name="Palmer J.M."/>
        </authorList>
    </citation>
    <scope>NUCLEOTIDE SEQUENCE [LARGE SCALE GENOMIC DNA]</scope>
    <source>
        <strain evidence="2 3">TWF481</strain>
    </source>
</reference>
<organism evidence="2 3">
    <name type="scientific">Arthrobotrys musiformis</name>
    <dbReference type="NCBI Taxonomy" id="47236"/>
    <lineage>
        <taxon>Eukaryota</taxon>
        <taxon>Fungi</taxon>
        <taxon>Dikarya</taxon>
        <taxon>Ascomycota</taxon>
        <taxon>Pezizomycotina</taxon>
        <taxon>Orbiliomycetes</taxon>
        <taxon>Orbiliales</taxon>
        <taxon>Orbiliaceae</taxon>
        <taxon>Arthrobotrys</taxon>
    </lineage>
</organism>
<gene>
    <name evidence="2" type="ORF">TWF481_007831</name>
</gene>
<feature type="signal peptide" evidence="1">
    <location>
        <begin position="1"/>
        <end position="20"/>
    </location>
</feature>
<protein>
    <submittedName>
        <fullName evidence="2">Uncharacterized protein</fullName>
    </submittedName>
</protein>
<evidence type="ECO:0000256" key="1">
    <source>
        <dbReference type="SAM" id="SignalP"/>
    </source>
</evidence>
<dbReference type="EMBL" id="JAVHJL010000005">
    <property type="protein sequence ID" value="KAK6502784.1"/>
    <property type="molecule type" value="Genomic_DNA"/>
</dbReference>
<accession>A0AAV9W7B1</accession>
<name>A0AAV9W7B1_9PEZI</name>
<evidence type="ECO:0000313" key="3">
    <source>
        <dbReference type="Proteomes" id="UP001370758"/>
    </source>
</evidence>
<keyword evidence="3" id="KW-1185">Reference proteome</keyword>
<keyword evidence="1" id="KW-0732">Signal</keyword>